<dbReference type="Proteomes" id="UP000010556">
    <property type="component" value="Unassembled WGS sequence"/>
</dbReference>
<proteinExistence type="predicted"/>
<evidence type="ECO:0000256" key="1">
    <source>
        <dbReference type="SAM" id="MobiDB-lite"/>
    </source>
</evidence>
<dbReference type="Gene3D" id="3.90.79.10">
    <property type="entry name" value="Nucleoside Triphosphate Pyrophosphohydrolase"/>
    <property type="match status" value="1"/>
</dbReference>
<accession>L5LEZ5</accession>
<dbReference type="EMBL" id="KB112777">
    <property type="protein sequence ID" value="ELK24580.1"/>
    <property type="molecule type" value="Genomic_DNA"/>
</dbReference>
<gene>
    <name evidence="2" type="ORF">MDA_GLEAN10018154</name>
</gene>
<feature type="compositionally biased region" description="Polar residues" evidence="1">
    <location>
        <begin position="61"/>
        <end position="72"/>
    </location>
</feature>
<organism evidence="2 3">
    <name type="scientific">Myotis davidii</name>
    <name type="common">David's myotis</name>
    <dbReference type="NCBI Taxonomy" id="225400"/>
    <lineage>
        <taxon>Eukaryota</taxon>
        <taxon>Metazoa</taxon>
        <taxon>Chordata</taxon>
        <taxon>Craniata</taxon>
        <taxon>Vertebrata</taxon>
        <taxon>Euteleostomi</taxon>
        <taxon>Mammalia</taxon>
        <taxon>Eutheria</taxon>
        <taxon>Laurasiatheria</taxon>
        <taxon>Chiroptera</taxon>
        <taxon>Yangochiroptera</taxon>
        <taxon>Vespertilionidae</taxon>
        <taxon>Myotis</taxon>
    </lineage>
</organism>
<protein>
    <submittedName>
        <fullName evidence="2">ADP-sugar pyrophosphatase</fullName>
    </submittedName>
</protein>
<evidence type="ECO:0000313" key="2">
    <source>
        <dbReference type="EMBL" id="ELK24580.1"/>
    </source>
</evidence>
<sequence>MHPSSEAPLTARGRLLSRSPAAVTGGNQHPETAAPRKVKGESSHRGDVAESPAVGADPGVSNCTTHIVTGTVSGDEPEHSRPKPKPGAGELGKVVSLPENRLLQRLVLRGLKTI</sequence>
<feature type="region of interest" description="Disordered" evidence="1">
    <location>
        <begin position="1"/>
        <end position="93"/>
    </location>
</feature>
<keyword evidence="3" id="KW-1185">Reference proteome</keyword>
<feature type="compositionally biased region" description="Basic and acidic residues" evidence="1">
    <location>
        <begin position="38"/>
        <end position="48"/>
    </location>
</feature>
<dbReference type="AlphaFoldDB" id="L5LEZ5"/>
<reference evidence="3" key="1">
    <citation type="journal article" date="2013" name="Science">
        <title>Comparative analysis of bat genomes provides insight into the evolution of flight and immunity.</title>
        <authorList>
            <person name="Zhang G."/>
            <person name="Cowled C."/>
            <person name="Shi Z."/>
            <person name="Huang Z."/>
            <person name="Bishop-Lilly K.A."/>
            <person name="Fang X."/>
            <person name="Wynne J.W."/>
            <person name="Xiong Z."/>
            <person name="Baker M.L."/>
            <person name="Zhao W."/>
            <person name="Tachedjian M."/>
            <person name="Zhu Y."/>
            <person name="Zhou P."/>
            <person name="Jiang X."/>
            <person name="Ng J."/>
            <person name="Yang L."/>
            <person name="Wu L."/>
            <person name="Xiao J."/>
            <person name="Feng Y."/>
            <person name="Chen Y."/>
            <person name="Sun X."/>
            <person name="Zhang Y."/>
            <person name="Marsh G.A."/>
            <person name="Crameri G."/>
            <person name="Broder C.C."/>
            <person name="Frey K.G."/>
            <person name="Wang L.F."/>
            <person name="Wang J."/>
        </authorList>
    </citation>
    <scope>NUCLEOTIDE SEQUENCE [LARGE SCALE GENOMIC DNA]</scope>
</reference>
<evidence type="ECO:0000313" key="3">
    <source>
        <dbReference type="Proteomes" id="UP000010556"/>
    </source>
</evidence>
<name>L5LEZ5_MYODS</name>